<proteinExistence type="predicted"/>
<organism evidence="1">
    <name type="scientific">freshwater metagenome</name>
    <dbReference type="NCBI Taxonomy" id="449393"/>
    <lineage>
        <taxon>unclassified sequences</taxon>
        <taxon>metagenomes</taxon>
        <taxon>ecological metagenomes</taxon>
    </lineage>
</organism>
<dbReference type="PANTHER" id="PTHR37489:SF1">
    <property type="entry name" value="DUF3500 DOMAIN-CONTAINING PROTEIN"/>
    <property type="match status" value="1"/>
</dbReference>
<dbReference type="InterPro" id="IPR021889">
    <property type="entry name" value="DUF3500"/>
</dbReference>
<dbReference type="EMBL" id="CAFBNF010000295">
    <property type="protein sequence ID" value="CAB4961102.1"/>
    <property type="molecule type" value="Genomic_DNA"/>
</dbReference>
<dbReference type="Pfam" id="PF12006">
    <property type="entry name" value="DUF3500"/>
    <property type="match status" value="1"/>
</dbReference>
<sequence length="113" mass="12367">MAPRGLSASGLRADQRDTLRALLDLYVLRLPDSLSGDEGEKYASDSALDSLSFLWAGGLEPGQGHYYRVQGPSLLAEYDNTQRGANHVHTVWRDPGRDFGRDPLAAHYANSHG</sequence>
<dbReference type="AlphaFoldDB" id="A0A6J7L2S4"/>
<accession>A0A6J7L2S4</accession>
<dbReference type="PANTHER" id="PTHR37489">
    <property type="entry name" value="DUF3500 DOMAIN-CONTAINING PROTEIN"/>
    <property type="match status" value="1"/>
</dbReference>
<reference evidence="1" key="1">
    <citation type="submission" date="2020-05" db="EMBL/GenBank/DDBJ databases">
        <authorList>
            <person name="Chiriac C."/>
            <person name="Salcher M."/>
            <person name="Ghai R."/>
            <person name="Kavagutti S V."/>
        </authorList>
    </citation>
    <scope>NUCLEOTIDE SEQUENCE</scope>
</reference>
<protein>
    <submittedName>
        <fullName evidence="1">Unannotated protein</fullName>
    </submittedName>
</protein>
<gene>
    <name evidence="1" type="ORF">UFOPK3773_01994</name>
</gene>
<evidence type="ECO:0000313" key="1">
    <source>
        <dbReference type="EMBL" id="CAB4961102.1"/>
    </source>
</evidence>
<name>A0A6J7L2S4_9ZZZZ</name>